<gene>
    <name evidence="1" type="ORF">E6C60_2567</name>
</gene>
<sequence>MPFEKIVPEWAAAGVEPPESKKQEGWQVSDHPPAAWLNWFFNGVSEALMELQEKAGEVPPASLTEAGIVQLSNATNGTRETVAATEKAVKVAYDEALAGKQLGVERKAEVVAALNSIGVTASTSETWSQLIPKIAAVIRAVGNVTAADILAGKTASNASGPITGSMPNRGAVTLTPGKTAKPIPDGYHNGSGVVPAVSVPADKVLIGTTIAETAGAMPNRSAENFHQPGLELSIFSGDRTFIKPPRGYFDGNSWVAAATPGLTSANLRAGVVVGNITGALQEGKQYYEVNLGNMARYATATVSMPFIPRIVSITFRGGQTDWLVGTMLTTTTPYYPDIDFKYLVIAGYGGSSMALQTASGAGITNTTPMPQVIVLKFNGGDYLPTAYDVNVRAWA</sequence>
<dbReference type="Proteomes" id="UP000300879">
    <property type="component" value="Chromosome"/>
</dbReference>
<protein>
    <submittedName>
        <fullName evidence="1">Tail fiber repeat 2 protein</fullName>
    </submittedName>
</protein>
<dbReference type="OrthoDB" id="2630931at2"/>
<dbReference type="AlphaFoldDB" id="A0A4P8XRV4"/>
<organism evidence="1 2">
    <name type="scientific">Paenibacillus algicola</name>
    <dbReference type="NCBI Taxonomy" id="2565926"/>
    <lineage>
        <taxon>Bacteria</taxon>
        <taxon>Bacillati</taxon>
        <taxon>Bacillota</taxon>
        <taxon>Bacilli</taxon>
        <taxon>Bacillales</taxon>
        <taxon>Paenibacillaceae</taxon>
        <taxon>Paenibacillus</taxon>
    </lineage>
</organism>
<evidence type="ECO:0000313" key="1">
    <source>
        <dbReference type="EMBL" id="QCT03279.1"/>
    </source>
</evidence>
<dbReference type="GO" id="GO:0046718">
    <property type="term" value="P:symbiont entry into host cell"/>
    <property type="evidence" value="ECO:0007669"/>
    <property type="project" value="InterPro"/>
</dbReference>
<proteinExistence type="predicted"/>
<name>A0A4P8XRV4_9BACL</name>
<dbReference type="EMBL" id="CP040396">
    <property type="protein sequence ID" value="QCT03279.1"/>
    <property type="molecule type" value="Genomic_DNA"/>
</dbReference>
<keyword evidence="2" id="KW-1185">Reference proteome</keyword>
<dbReference type="KEGG" id="palo:E6C60_2567"/>
<dbReference type="GO" id="GO:0019062">
    <property type="term" value="P:virion attachment to host cell"/>
    <property type="evidence" value="ECO:0007669"/>
    <property type="project" value="InterPro"/>
</dbReference>
<accession>A0A4P8XRV4</accession>
<dbReference type="RefSeq" id="WP_138226176.1">
    <property type="nucleotide sequence ID" value="NZ_CP040396.1"/>
</dbReference>
<dbReference type="InterPro" id="IPR005068">
    <property type="entry name" value="Phage_lambda_Stf-r2"/>
</dbReference>
<reference evidence="1 2" key="1">
    <citation type="submission" date="2019-05" db="EMBL/GenBank/DDBJ databases">
        <authorList>
            <person name="Chen C."/>
        </authorList>
    </citation>
    <scope>NUCLEOTIDE SEQUENCE [LARGE SCALE GENOMIC DNA]</scope>
    <source>
        <strain evidence="1 2">HB172198</strain>
    </source>
</reference>
<evidence type="ECO:0000313" key="2">
    <source>
        <dbReference type="Proteomes" id="UP000300879"/>
    </source>
</evidence>
<dbReference type="Pfam" id="PF03406">
    <property type="entry name" value="Phage_fiber_2"/>
    <property type="match status" value="1"/>
</dbReference>